<proteinExistence type="inferred from homology"/>
<dbReference type="InterPro" id="IPR029055">
    <property type="entry name" value="Ntn_hydrolases_N"/>
</dbReference>
<comment type="catalytic activity">
    <reaction evidence="2 11">
        <text>glutathione + H2O = L-cysteinylglycine + L-glutamate</text>
        <dbReference type="Rhea" id="RHEA:28807"/>
        <dbReference type="ChEBI" id="CHEBI:15377"/>
        <dbReference type="ChEBI" id="CHEBI:29985"/>
        <dbReference type="ChEBI" id="CHEBI:57925"/>
        <dbReference type="ChEBI" id="CHEBI:61694"/>
        <dbReference type="EC" id="3.4.19.13"/>
    </reaction>
</comment>
<accession>A0A365L2Q5</accession>
<dbReference type="Pfam" id="PF01019">
    <property type="entry name" value="G_glu_transpept"/>
    <property type="match status" value="1"/>
</dbReference>
<evidence type="ECO:0000256" key="4">
    <source>
        <dbReference type="ARBA" id="ARBA00022679"/>
    </source>
</evidence>
<dbReference type="EMBL" id="QLZR01000002">
    <property type="protein sequence ID" value="RAZ79653.1"/>
    <property type="molecule type" value="Genomic_DNA"/>
</dbReference>
<dbReference type="AlphaFoldDB" id="A0A365L2Q5"/>
<evidence type="ECO:0000313" key="14">
    <source>
        <dbReference type="Proteomes" id="UP000251002"/>
    </source>
</evidence>
<evidence type="ECO:0000256" key="11">
    <source>
        <dbReference type="RuleBase" id="RU368036"/>
    </source>
</evidence>
<evidence type="ECO:0000256" key="2">
    <source>
        <dbReference type="ARBA" id="ARBA00001089"/>
    </source>
</evidence>
<comment type="similarity">
    <text evidence="3 11">Belongs to the gamma-glutamyltransferase family.</text>
</comment>
<dbReference type="EC" id="2.3.2.2" evidence="11"/>
<keyword evidence="6 11" id="KW-0865">Zymogen</keyword>
<comment type="subunit">
    <text evidence="11">This enzyme consists of two polypeptide chains, which are synthesized in precursor form from a single polypeptide.</text>
</comment>
<dbReference type="UniPathway" id="UPA00204"/>
<dbReference type="EC" id="3.4.19.13" evidence="11"/>
<dbReference type="GO" id="GO:0036374">
    <property type="term" value="F:glutathione hydrolase activity"/>
    <property type="evidence" value="ECO:0007669"/>
    <property type="project" value="UniProtKB-UniRule"/>
</dbReference>
<feature type="compositionally biased region" description="Basic and acidic residues" evidence="12">
    <location>
        <begin position="583"/>
        <end position="592"/>
    </location>
</feature>
<evidence type="ECO:0000256" key="3">
    <source>
        <dbReference type="ARBA" id="ARBA00009381"/>
    </source>
</evidence>
<feature type="region of interest" description="Disordered" evidence="12">
    <location>
        <begin position="374"/>
        <end position="396"/>
    </location>
</feature>
<dbReference type="Gene3D" id="1.10.246.130">
    <property type="match status" value="1"/>
</dbReference>
<dbReference type="InterPro" id="IPR000101">
    <property type="entry name" value="GGT_peptidase"/>
</dbReference>
<keyword evidence="4 11" id="KW-0808">Transferase</keyword>
<name>A0A365L2Q5_9BACL</name>
<keyword evidence="7 11" id="KW-0012">Acyltransferase</keyword>
<comment type="catalytic activity">
    <reaction evidence="1 11">
        <text>an S-substituted glutathione + H2O = an S-substituted L-cysteinylglycine + L-glutamate</text>
        <dbReference type="Rhea" id="RHEA:59468"/>
        <dbReference type="ChEBI" id="CHEBI:15377"/>
        <dbReference type="ChEBI" id="CHEBI:29985"/>
        <dbReference type="ChEBI" id="CHEBI:90779"/>
        <dbReference type="ChEBI" id="CHEBI:143103"/>
        <dbReference type="EC" id="3.4.19.13"/>
    </reaction>
</comment>
<comment type="pathway">
    <text evidence="11">Sulfur metabolism; glutathione metabolism.</text>
</comment>
<dbReference type="PANTHER" id="PTHR43199">
    <property type="entry name" value="GLUTATHIONE HYDROLASE"/>
    <property type="match status" value="1"/>
</dbReference>
<evidence type="ECO:0000256" key="9">
    <source>
        <dbReference type="PIRSR" id="PIRSR600101-1"/>
    </source>
</evidence>
<protein>
    <recommendedName>
        <fullName evidence="11">Glutathione hydrolase proenzyme</fullName>
        <ecNumber evidence="11">2.3.2.2</ecNumber>
        <ecNumber evidence="11">3.4.19.13</ecNumber>
    </recommendedName>
    <component>
        <recommendedName>
            <fullName evidence="11">Glutathione hydrolase large chain</fullName>
        </recommendedName>
    </component>
    <component>
        <recommendedName>
            <fullName evidence="11">Glutathione hydrolase small chain</fullName>
        </recommendedName>
    </component>
</protein>
<feature type="active site" description="Nucleophile" evidence="9">
    <location>
        <position position="403"/>
    </location>
</feature>
<comment type="catalytic activity">
    <reaction evidence="8 11">
        <text>an N-terminal (5-L-glutamyl)-[peptide] + an alpha-amino acid = 5-L-glutamyl amino acid + an N-terminal L-alpha-aminoacyl-[peptide]</text>
        <dbReference type="Rhea" id="RHEA:23904"/>
        <dbReference type="Rhea" id="RHEA-COMP:9780"/>
        <dbReference type="Rhea" id="RHEA-COMP:9795"/>
        <dbReference type="ChEBI" id="CHEBI:77644"/>
        <dbReference type="ChEBI" id="CHEBI:78597"/>
        <dbReference type="ChEBI" id="CHEBI:78599"/>
        <dbReference type="ChEBI" id="CHEBI:78608"/>
        <dbReference type="EC" id="2.3.2.2"/>
    </reaction>
</comment>
<evidence type="ECO:0000256" key="12">
    <source>
        <dbReference type="SAM" id="MobiDB-lite"/>
    </source>
</evidence>
<dbReference type="Gene3D" id="3.60.20.40">
    <property type="match status" value="1"/>
</dbReference>
<comment type="caution">
    <text evidence="13">The sequence shown here is derived from an EMBL/GenBank/DDBJ whole genome shotgun (WGS) entry which is preliminary data.</text>
</comment>
<dbReference type="InterPro" id="IPR043138">
    <property type="entry name" value="GGT_lsub"/>
</dbReference>
<dbReference type="InterPro" id="IPR051792">
    <property type="entry name" value="GGT_bact"/>
</dbReference>
<feature type="binding site" evidence="10">
    <location>
        <begin position="464"/>
        <end position="465"/>
    </location>
    <ligand>
        <name>L-glutamate</name>
        <dbReference type="ChEBI" id="CHEBI:29985"/>
    </ligand>
</feature>
<dbReference type="SUPFAM" id="SSF56235">
    <property type="entry name" value="N-terminal nucleophile aminohydrolases (Ntn hydrolases)"/>
    <property type="match status" value="1"/>
</dbReference>
<dbReference type="InterPro" id="IPR055262">
    <property type="entry name" value="GGT_CS"/>
</dbReference>
<evidence type="ECO:0000256" key="1">
    <source>
        <dbReference type="ARBA" id="ARBA00001049"/>
    </source>
</evidence>
<evidence type="ECO:0000256" key="8">
    <source>
        <dbReference type="ARBA" id="ARBA00047417"/>
    </source>
</evidence>
<feature type="binding site" evidence="10">
    <location>
        <position position="486"/>
    </location>
    <ligand>
        <name>L-glutamate</name>
        <dbReference type="ChEBI" id="CHEBI:29985"/>
    </ligand>
</feature>
<dbReference type="GO" id="GO:0006751">
    <property type="term" value="P:glutathione catabolic process"/>
    <property type="evidence" value="ECO:0007669"/>
    <property type="project" value="UniProtKB-UniRule"/>
</dbReference>
<dbReference type="RefSeq" id="WP_112223221.1">
    <property type="nucleotide sequence ID" value="NZ_CP047673.1"/>
</dbReference>
<evidence type="ECO:0000256" key="10">
    <source>
        <dbReference type="PIRSR" id="PIRSR600101-2"/>
    </source>
</evidence>
<feature type="binding site" evidence="10">
    <location>
        <position position="445"/>
    </location>
    <ligand>
        <name>L-glutamate</name>
        <dbReference type="ChEBI" id="CHEBI:29985"/>
    </ligand>
</feature>
<evidence type="ECO:0000256" key="5">
    <source>
        <dbReference type="ARBA" id="ARBA00022801"/>
    </source>
</evidence>
<feature type="region of interest" description="Disordered" evidence="12">
    <location>
        <begin position="581"/>
        <end position="600"/>
    </location>
</feature>
<gene>
    <name evidence="13" type="primary">ggt</name>
    <name evidence="13" type="ORF">DP120_08630</name>
</gene>
<sequence length="600" mass="64394">MKTFLRSTGFLLLIAVLVIGMFTPTGLAKNKAIDYDSYDEVAIAQDGMVATAHPLASEIGAEVLEKGGNAMDAAIAIQFALTVTEPMMSGIGGGGFMMVYDAETGETQIVNSRERAPAGATPDMFLDENGNPIPFGERSTGGTAVGVPGTVKGLEEAHERWGTKPFQQLINPAIKLAHKGFPIDSVLADAIESNSGKLSRSAAAEVFLPDGQPLDEGDWLVQKDLAKTLKLIRSHGADAFYEGEIADALAETVQDFGGSMTADDLSDYELSIDEPIWGEFQGYDIASMPPPSSGGVFLLQMLGILDGFDLSQYDVRSWEKYHLLAETMHLAYADRAAYAGDPDFVDVPLNGLLHPDYIAERRALIDLNSVNENPTAGDPWQYENGTPNYGATEQPDQNQYGETTHFTVADRWGNVVSYTTTIEQVFGTGIMVPEYGFMLNNELTDFDAVPGGANEVQPYKRPLSSMTPTIVFDGDEPVLTVGSPGGPTIITSVLQTILHAIEYDMELKAAVEEPRIYTNNINSYRYETGISADVLEQLNSMGHSFGASPTVIGNVQSIQIDPETGEFKGVADSSRNGAAIGIDLKKGKDNGKGKGKGKGN</sequence>
<keyword evidence="14" id="KW-1185">Reference proteome</keyword>
<keyword evidence="5 11" id="KW-0378">Hydrolase</keyword>
<feature type="binding site" evidence="10">
    <location>
        <position position="113"/>
    </location>
    <ligand>
        <name>L-glutamate</name>
        <dbReference type="ChEBI" id="CHEBI:29985"/>
    </ligand>
</feature>
<evidence type="ECO:0000256" key="6">
    <source>
        <dbReference type="ARBA" id="ARBA00023145"/>
    </source>
</evidence>
<dbReference type="NCBIfam" id="TIGR00066">
    <property type="entry name" value="g_glut_trans"/>
    <property type="match status" value="1"/>
</dbReference>
<organism evidence="13 14">
    <name type="scientific">Planococcus halotolerans</name>
    <dbReference type="NCBI Taxonomy" id="2233542"/>
    <lineage>
        <taxon>Bacteria</taxon>
        <taxon>Bacillati</taxon>
        <taxon>Bacillota</taxon>
        <taxon>Bacilli</taxon>
        <taxon>Bacillales</taxon>
        <taxon>Caryophanaceae</taxon>
        <taxon>Planococcus</taxon>
    </lineage>
</organism>
<evidence type="ECO:0000256" key="7">
    <source>
        <dbReference type="ARBA" id="ARBA00023315"/>
    </source>
</evidence>
<dbReference type="InterPro" id="IPR043137">
    <property type="entry name" value="GGT_ssub_C"/>
</dbReference>
<dbReference type="GO" id="GO:0006750">
    <property type="term" value="P:glutathione biosynthetic process"/>
    <property type="evidence" value="ECO:0007669"/>
    <property type="project" value="UniProtKB-KW"/>
</dbReference>
<dbReference type="PROSITE" id="PS00462">
    <property type="entry name" value="G_GLU_TRANSPEPTIDASE"/>
    <property type="match status" value="1"/>
</dbReference>
<dbReference type="GO" id="GO:0103068">
    <property type="term" value="F:leukotriene C4 gamma-glutamyl transferase activity"/>
    <property type="evidence" value="ECO:0007669"/>
    <property type="project" value="UniProtKB-EC"/>
</dbReference>
<dbReference type="Proteomes" id="UP000251002">
    <property type="component" value="Unassembled WGS sequence"/>
</dbReference>
<keyword evidence="11" id="KW-0317">Glutathione biosynthesis</keyword>
<dbReference type="PANTHER" id="PTHR43199:SF1">
    <property type="entry name" value="GLUTATHIONE HYDROLASE PROENZYME"/>
    <property type="match status" value="1"/>
</dbReference>
<evidence type="ECO:0000313" key="13">
    <source>
        <dbReference type="EMBL" id="RAZ79653.1"/>
    </source>
</evidence>
<reference evidence="13 14" key="1">
    <citation type="submission" date="2018-06" db="EMBL/GenBank/DDBJ databases">
        <title>The draft genome sequences of strains SCU63 and S1.</title>
        <authorList>
            <person name="Gan L."/>
        </authorList>
    </citation>
    <scope>NUCLEOTIDE SEQUENCE [LARGE SCALE GENOMIC DNA]</scope>
    <source>
        <strain evidence="13 14">SCU63</strain>
    </source>
</reference>
<feature type="compositionally biased region" description="Polar residues" evidence="12">
    <location>
        <begin position="383"/>
        <end position="396"/>
    </location>
</feature>
<dbReference type="PRINTS" id="PR01210">
    <property type="entry name" value="GGTRANSPTASE"/>
</dbReference>
<comment type="PTM">
    <text evidence="11">Cleaved by autocatalysis into a large and a small subunit.</text>
</comment>